<organism evidence="6 7">
    <name type="scientific">Ilyodon furcidens</name>
    <name type="common">goldbreast splitfin</name>
    <dbReference type="NCBI Taxonomy" id="33524"/>
    <lineage>
        <taxon>Eukaryota</taxon>
        <taxon>Metazoa</taxon>
        <taxon>Chordata</taxon>
        <taxon>Craniata</taxon>
        <taxon>Vertebrata</taxon>
        <taxon>Euteleostomi</taxon>
        <taxon>Actinopterygii</taxon>
        <taxon>Neopterygii</taxon>
        <taxon>Teleostei</taxon>
        <taxon>Neoteleostei</taxon>
        <taxon>Acanthomorphata</taxon>
        <taxon>Ovalentaria</taxon>
        <taxon>Atherinomorphae</taxon>
        <taxon>Cyprinodontiformes</taxon>
        <taxon>Goodeidae</taxon>
        <taxon>Ilyodon</taxon>
    </lineage>
</organism>
<feature type="compositionally biased region" description="Basic and acidic residues" evidence="4">
    <location>
        <begin position="223"/>
        <end position="257"/>
    </location>
</feature>
<dbReference type="PROSITE" id="PS50864">
    <property type="entry name" value="SAND"/>
    <property type="match status" value="1"/>
</dbReference>
<accession>A0ABV0T854</accession>
<dbReference type="Gene3D" id="3.10.390.10">
    <property type="entry name" value="SAND domain-like"/>
    <property type="match status" value="1"/>
</dbReference>
<evidence type="ECO:0000256" key="4">
    <source>
        <dbReference type="SAM" id="MobiDB-lite"/>
    </source>
</evidence>
<feature type="region of interest" description="Disordered" evidence="4">
    <location>
        <begin position="446"/>
        <end position="513"/>
    </location>
</feature>
<proteinExistence type="predicted"/>
<feature type="region of interest" description="Disordered" evidence="4">
    <location>
        <begin position="1"/>
        <end position="26"/>
    </location>
</feature>
<evidence type="ECO:0000256" key="2">
    <source>
        <dbReference type="ARBA" id="ARBA00023163"/>
    </source>
</evidence>
<dbReference type="EMBL" id="JAHRIQ010023931">
    <property type="protein sequence ID" value="MEQ2228596.1"/>
    <property type="molecule type" value="Genomic_DNA"/>
</dbReference>
<dbReference type="Pfam" id="PF01342">
    <property type="entry name" value="SAND"/>
    <property type="match status" value="1"/>
</dbReference>
<dbReference type="SMART" id="SM00258">
    <property type="entry name" value="SAND"/>
    <property type="match status" value="1"/>
</dbReference>
<dbReference type="InterPro" id="IPR000770">
    <property type="entry name" value="SAND_dom"/>
</dbReference>
<feature type="compositionally biased region" description="Acidic residues" evidence="4">
    <location>
        <begin position="340"/>
        <end position="359"/>
    </location>
</feature>
<keyword evidence="7" id="KW-1185">Reference proteome</keyword>
<feature type="region of interest" description="Disordered" evidence="4">
    <location>
        <begin position="199"/>
        <end position="278"/>
    </location>
</feature>
<keyword evidence="1" id="KW-0805">Transcription regulation</keyword>
<feature type="compositionally biased region" description="Acidic residues" evidence="4">
    <location>
        <begin position="42"/>
        <end position="67"/>
    </location>
</feature>
<feature type="compositionally biased region" description="Basic and acidic residues" evidence="4">
    <location>
        <begin position="267"/>
        <end position="278"/>
    </location>
</feature>
<gene>
    <name evidence="6" type="ORF">ILYODFUR_010462</name>
</gene>
<evidence type="ECO:0000313" key="6">
    <source>
        <dbReference type="EMBL" id="MEQ2228596.1"/>
    </source>
</evidence>
<feature type="region of interest" description="Disordered" evidence="4">
    <location>
        <begin position="336"/>
        <end position="359"/>
    </location>
</feature>
<dbReference type="InterPro" id="IPR010919">
    <property type="entry name" value="SAND-like_dom_sf"/>
</dbReference>
<dbReference type="PANTHER" id="PTHR10417:SF9">
    <property type="entry name" value="SP140 NUCLEAR BODY PROTEIN"/>
    <property type="match status" value="1"/>
</dbReference>
<feature type="region of interest" description="Disordered" evidence="4">
    <location>
        <begin position="38"/>
        <end position="78"/>
    </location>
</feature>
<comment type="caution">
    <text evidence="6">The sequence shown here is derived from an EMBL/GenBank/DDBJ whole genome shotgun (WGS) entry which is preliminary data.</text>
</comment>
<dbReference type="PANTHER" id="PTHR10417">
    <property type="entry name" value="GLUCOCORTICOID MODULATORY ELEMENT-BINDING PROTEIN"/>
    <property type="match status" value="1"/>
</dbReference>
<feature type="domain" description="SAND" evidence="5">
    <location>
        <begin position="65"/>
        <end position="153"/>
    </location>
</feature>
<protein>
    <recommendedName>
        <fullName evidence="5">SAND domain-containing protein</fullName>
    </recommendedName>
</protein>
<evidence type="ECO:0000259" key="5">
    <source>
        <dbReference type="PROSITE" id="PS50864"/>
    </source>
</evidence>
<feature type="compositionally biased region" description="Acidic residues" evidence="4">
    <location>
        <begin position="199"/>
        <end position="211"/>
    </location>
</feature>
<reference evidence="6 7" key="1">
    <citation type="submission" date="2021-06" db="EMBL/GenBank/DDBJ databases">
        <authorList>
            <person name="Palmer J.M."/>
        </authorList>
    </citation>
    <scope>NUCLEOTIDE SEQUENCE [LARGE SCALE GENOMIC DNA]</scope>
    <source>
        <strain evidence="7">if_2019</strain>
        <tissue evidence="6">Muscle</tissue>
    </source>
</reference>
<dbReference type="Proteomes" id="UP001482620">
    <property type="component" value="Unassembled WGS sequence"/>
</dbReference>
<dbReference type="SUPFAM" id="SSF63763">
    <property type="entry name" value="SAND domain-like"/>
    <property type="match status" value="1"/>
</dbReference>
<sequence>MKRRSFPRSNSGQEDEEGQSCDRKNSLRKRKCVSYWDHADKNDDDDDDNDNDNDDDDNEEEEEEEERENYNQIPPHNWDKDLELWPVICGTKEGMMDAKKLEKSLKCIECEGHHFTPPAFEDFAGKSSSKKWKSTIYSDGKPLQYWFDKGLLVTRGYLKKRTKSIKMKAQTFQNNRDKSAHNLRQHDSLGGCILMEESEAEFTEDSEEEDVSERLPGSKNRVLRMEEKKGGLHDRNGGDYVNSDHQEEKQDDKLDQHEIEEDGDASDDPKDLCAPKKTDPRLIISTPEKLALQMKMKVMLKRMSVTRSDCPTTTMNHLIEGEEKKDRASRMTYCEKEKDSETEELLEMSVPEDSEEPIETETVDVATNTCPQPLPVEEEIHESLRLSAAPLNMPGQSRYDNHTDVSSSDQIESQIISETSIQGSASAHLSDKVEISASGILAGALAPGSPSCDKLASGEGSDYERFNDSDDMADHRKRQTSPRLWRPGYPPGTRPEGEARRQVPGGQALAPGHAMTSIKKLQDVQFVQACHLRRGKSGSGALQVG</sequence>
<evidence type="ECO:0000256" key="3">
    <source>
        <dbReference type="ARBA" id="ARBA00023242"/>
    </source>
</evidence>
<feature type="compositionally biased region" description="Basic and acidic residues" evidence="4">
    <location>
        <begin position="462"/>
        <end position="474"/>
    </location>
</feature>
<evidence type="ECO:0000313" key="7">
    <source>
        <dbReference type="Proteomes" id="UP001482620"/>
    </source>
</evidence>
<evidence type="ECO:0000256" key="1">
    <source>
        <dbReference type="ARBA" id="ARBA00023015"/>
    </source>
</evidence>
<keyword evidence="3" id="KW-0539">Nucleus</keyword>
<keyword evidence="2" id="KW-0804">Transcription</keyword>
<name>A0ABV0T854_9TELE</name>